<comment type="caution">
    <text evidence="2">The sequence shown here is derived from an EMBL/GenBank/DDBJ whole genome shotgun (WGS) entry which is preliminary data.</text>
</comment>
<evidence type="ECO:0000313" key="2">
    <source>
        <dbReference type="EMBL" id="KRY52970.1"/>
    </source>
</evidence>
<proteinExistence type="predicted"/>
<accession>A0A0V1CUK0</accession>
<evidence type="ECO:0000313" key="3">
    <source>
        <dbReference type="Proteomes" id="UP000054653"/>
    </source>
</evidence>
<sequence length="100" mass="10728">LRMQPCIDRPATSTIPQRAAEAAESDVPKQSTSTSPPPPPPALVAPPLVCWCQSSSPSDIDQVIPIWVGKCSRTKVPATSAYRSFFSSDTFNEVLLEALS</sequence>
<gene>
    <name evidence="2" type="ORF">T03_8727</name>
</gene>
<name>A0A0V1CUK0_TRIBR</name>
<reference evidence="2 3" key="1">
    <citation type="submission" date="2015-01" db="EMBL/GenBank/DDBJ databases">
        <title>Evolution of Trichinella species and genotypes.</title>
        <authorList>
            <person name="Korhonen P.K."/>
            <person name="Edoardo P."/>
            <person name="Giuseppe L.R."/>
            <person name="Gasser R.B."/>
        </authorList>
    </citation>
    <scope>NUCLEOTIDE SEQUENCE [LARGE SCALE GENOMIC DNA]</scope>
    <source>
        <strain evidence="2">ISS120</strain>
    </source>
</reference>
<dbReference type="EMBL" id="JYDI01000095">
    <property type="protein sequence ID" value="KRY52970.1"/>
    <property type="molecule type" value="Genomic_DNA"/>
</dbReference>
<protein>
    <submittedName>
        <fullName evidence="2">Uncharacterized protein</fullName>
    </submittedName>
</protein>
<keyword evidence="3" id="KW-1185">Reference proteome</keyword>
<feature type="region of interest" description="Disordered" evidence="1">
    <location>
        <begin position="1"/>
        <end position="41"/>
    </location>
</feature>
<feature type="non-terminal residue" evidence="2">
    <location>
        <position position="1"/>
    </location>
</feature>
<dbReference type="AlphaFoldDB" id="A0A0V1CUK0"/>
<organism evidence="2 3">
    <name type="scientific">Trichinella britovi</name>
    <name type="common">Parasitic roundworm</name>
    <dbReference type="NCBI Taxonomy" id="45882"/>
    <lineage>
        <taxon>Eukaryota</taxon>
        <taxon>Metazoa</taxon>
        <taxon>Ecdysozoa</taxon>
        <taxon>Nematoda</taxon>
        <taxon>Enoplea</taxon>
        <taxon>Dorylaimia</taxon>
        <taxon>Trichinellida</taxon>
        <taxon>Trichinellidae</taxon>
        <taxon>Trichinella</taxon>
    </lineage>
</organism>
<evidence type="ECO:0000256" key="1">
    <source>
        <dbReference type="SAM" id="MobiDB-lite"/>
    </source>
</evidence>
<dbReference type="Proteomes" id="UP000054653">
    <property type="component" value="Unassembled WGS sequence"/>
</dbReference>